<keyword evidence="4" id="KW-1185">Reference proteome</keyword>
<sequence length="258" mass="27800">MTARNLKPASPPQRESGPGVNALARKALAVLAARRASRPPLSETFLSEMRAAIASPDKSRRWDLIHRMEEAGISRDDICDLYVPQVARRMGDDWCDDEMSFADVSIGAARLQAMVRDLVPEKGERTDAEGRDISVLVLANEYHTLGAMVLTGQMRRVGVSVRLMLGRPASEVVETVRAGRFDGIMMSVAESDDLTPVRDLVQRLSAVLPARVPLIVGGAILGAGPETVTRLTGAAHATNDLTIALSMCCQTDDRGTAP</sequence>
<dbReference type="PROSITE" id="PS51332">
    <property type="entry name" value="B12_BINDING"/>
    <property type="match status" value="1"/>
</dbReference>
<dbReference type="GO" id="GO:0046872">
    <property type="term" value="F:metal ion binding"/>
    <property type="evidence" value="ECO:0007669"/>
    <property type="project" value="InterPro"/>
</dbReference>
<gene>
    <name evidence="3" type="ORF">SAMN04488011_10956</name>
</gene>
<dbReference type="InterPro" id="IPR036724">
    <property type="entry name" value="Cobalamin-bd_sf"/>
</dbReference>
<dbReference type="RefSeq" id="WP_091846489.1">
    <property type="nucleotide sequence ID" value="NZ_FOCM01000009.1"/>
</dbReference>
<dbReference type="Proteomes" id="UP000199372">
    <property type="component" value="Unassembled WGS sequence"/>
</dbReference>
<protein>
    <submittedName>
        <fullName evidence="3">Methanogenic corrinoid protein MtbC1</fullName>
    </submittedName>
</protein>
<evidence type="ECO:0000313" key="3">
    <source>
        <dbReference type="EMBL" id="SEN99455.1"/>
    </source>
</evidence>
<proteinExistence type="predicted"/>
<dbReference type="SUPFAM" id="SSF52242">
    <property type="entry name" value="Cobalamin (vitamin B12)-binding domain"/>
    <property type="match status" value="1"/>
</dbReference>
<dbReference type="AlphaFoldDB" id="A0A1H8L2U9"/>
<dbReference type="Pfam" id="PF02310">
    <property type="entry name" value="B12-binding"/>
    <property type="match status" value="1"/>
</dbReference>
<organism evidence="3 4">
    <name type="scientific">Palleronia pelagia</name>
    <dbReference type="NCBI Taxonomy" id="387096"/>
    <lineage>
        <taxon>Bacteria</taxon>
        <taxon>Pseudomonadati</taxon>
        <taxon>Pseudomonadota</taxon>
        <taxon>Alphaproteobacteria</taxon>
        <taxon>Rhodobacterales</taxon>
        <taxon>Roseobacteraceae</taxon>
        <taxon>Palleronia</taxon>
    </lineage>
</organism>
<evidence type="ECO:0000256" key="1">
    <source>
        <dbReference type="SAM" id="MobiDB-lite"/>
    </source>
</evidence>
<reference evidence="4" key="1">
    <citation type="submission" date="2016-10" db="EMBL/GenBank/DDBJ databases">
        <authorList>
            <person name="Varghese N."/>
            <person name="Submissions S."/>
        </authorList>
    </citation>
    <scope>NUCLEOTIDE SEQUENCE [LARGE SCALE GENOMIC DNA]</scope>
    <source>
        <strain evidence="4">DSM 26893</strain>
    </source>
</reference>
<dbReference type="EMBL" id="FOCM01000009">
    <property type="protein sequence ID" value="SEN99455.1"/>
    <property type="molecule type" value="Genomic_DNA"/>
</dbReference>
<evidence type="ECO:0000313" key="4">
    <source>
        <dbReference type="Proteomes" id="UP000199372"/>
    </source>
</evidence>
<dbReference type="OrthoDB" id="5498228at2"/>
<dbReference type="GO" id="GO:0031419">
    <property type="term" value="F:cobalamin binding"/>
    <property type="evidence" value="ECO:0007669"/>
    <property type="project" value="InterPro"/>
</dbReference>
<evidence type="ECO:0000259" key="2">
    <source>
        <dbReference type="PROSITE" id="PS51332"/>
    </source>
</evidence>
<dbReference type="InterPro" id="IPR006158">
    <property type="entry name" value="Cobalamin-bd"/>
</dbReference>
<feature type="region of interest" description="Disordered" evidence="1">
    <location>
        <begin position="1"/>
        <end position="20"/>
    </location>
</feature>
<dbReference type="Gene3D" id="3.40.50.280">
    <property type="entry name" value="Cobalamin-binding domain"/>
    <property type="match status" value="1"/>
</dbReference>
<feature type="domain" description="B12-binding" evidence="2">
    <location>
        <begin position="130"/>
        <end position="258"/>
    </location>
</feature>
<name>A0A1H8L2U9_9RHOB</name>
<accession>A0A1H8L2U9</accession>